<protein>
    <submittedName>
        <fullName evidence="1">Uncharacterized protein</fullName>
    </submittedName>
</protein>
<organism evidence="1 2">
    <name type="scientific">Chitinophaga silvisoli</name>
    <dbReference type="NCBI Taxonomy" id="2291814"/>
    <lineage>
        <taxon>Bacteria</taxon>
        <taxon>Pseudomonadati</taxon>
        <taxon>Bacteroidota</taxon>
        <taxon>Chitinophagia</taxon>
        <taxon>Chitinophagales</taxon>
        <taxon>Chitinophagaceae</taxon>
        <taxon>Chitinophaga</taxon>
    </lineage>
</organism>
<gene>
    <name evidence="1" type="ORF">DXN04_32920</name>
</gene>
<dbReference type="EMBL" id="QTJV01000021">
    <property type="protein sequence ID" value="RFM29360.1"/>
    <property type="molecule type" value="Genomic_DNA"/>
</dbReference>
<evidence type="ECO:0000313" key="2">
    <source>
        <dbReference type="Proteomes" id="UP000261174"/>
    </source>
</evidence>
<keyword evidence="2" id="KW-1185">Reference proteome</keyword>
<dbReference type="RefSeq" id="WP_116857675.1">
    <property type="nucleotide sequence ID" value="NZ_QTJV01000021.1"/>
</dbReference>
<comment type="caution">
    <text evidence="1">The sequence shown here is derived from an EMBL/GenBank/DDBJ whole genome shotgun (WGS) entry which is preliminary data.</text>
</comment>
<dbReference type="AlphaFoldDB" id="A0A3E1NN63"/>
<proteinExistence type="predicted"/>
<accession>A0A3E1NN63</accession>
<dbReference type="Proteomes" id="UP000261174">
    <property type="component" value="Unassembled WGS sequence"/>
</dbReference>
<sequence>MKAIIGLLMVITISFRGIAQGVDTTMLLAAKYFRQADSASSRNLMWKYPLYGPMLLVDPHSRTTYANMPDSAGTFTFIAEGLYKGTLPPEVMIANTSINWQGRLWAIVLWPLPLDMEERLSLMLHESFHRIQHQLGFPALSPTIDHLATTDGRVFFLLELQALKAALAKPVNQRKRDLVNALLFRKKRQELFPSTFDNERLLEINEGLAEYTGMLLGRLPGSIKQYLYNEIDKADTRLSLIRSMAYITGPVYGHLLYEKSPAWAESVDSNSSFPALIKKYYKLAVPDKTTTSILAKLEKQYQGDRIIHAEKMKEANRRQQEDNYTRLFTHQPVLTINLVKMNIVFNPNNLFDLGEWGTVYPSAEINDVWGKLKVVDGGMLMKNWKVITLSTRDSLFVKDNIVHGKGWQLQLNKGWGIEKMDSLQSALIRKE</sequence>
<dbReference type="OrthoDB" id="1299654at2"/>
<reference evidence="1 2" key="1">
    <citation type="submission" date="2018-08" db="EMBL/GenBank/DDBJ databases">
        <title>Chitinophaga sp. K20C18050901, a novel bacterium isolated from forest soil.</title>
        <authorList>
            <person name="Wang C."/>
        </authorList>
    </citation>
    <scope>NUCLEOTIDE SEQUENCE [LARGE SCALE GENOMIC DNA]</scope>
    <source>
        <strain evidence="1 2">K20C18050901</strain>
    </source>
</reference>
<evidence type="ECO:0000313" key="1">
    <source>
        <dbReference type="EMBL" id="RFM29360.1"/>
    </source>
</evidence>
<name>A0A3E1NN63_9BACT</name>